<feature type="domain" description="DUF222" evidence="1">
    <location>
        <begin position="84"/>
        <end position="260"/>
    </location>
</feature>
<accession>A0A4R5KLX6</accession>
<dbReference type="AlphaFoldDB" id="A0A4R5KLX6"/>
<sequence>MPSGDGPRDAAVPGADPFALIEAAIAAVVAFRPGTHADLADTTEIAATSTSEPGTTATTDSSAGAGGELIAQLRLLEDLKSAIAGAQARITVAFDTARRRAHANQGVPAAEQGKGVAAQVALARRESPAKGARLLGLARALVVEMPRTLAALETGQLNEWRATLLVKETACLTAVDRAGVDAELAPDTGTLNGAGDRAVIAAARAAAYRRDPASVTRRAARAVTERHVSLRPAPDTMTYLTALLPVAQGVAVHAALSRHA</sequence>
<comment type="caution">
    <text evidence="2">The sequence shown here is derived from an EMBL/GenBank/DDBJ whole genome shotgun (WGS) entry which is preliminary data.</text>
</comment>
<name>A0A4R5KLX6_9MICC</name>
<evidence type="ECO:0000259" key="1">
    <source>
        <dbReference type="Pfam" id="PF02720"/>
    </source>
</evidence>
<evidence type="ECO:0000313" key="3">
    <source>
        <dbReference type="Proteomes" id="UP000295511"/>
    </source>
</evidence>
<dbReference type="InterPro" id="IPR003870">
    <property type="entry name" value="DUF222"/>
</dbReference>
<feature type="non-terminal residue" evidence="2">
    <location>
        <position position="260"/>
    </location>
</feature>
<dbReference type="OrthoDB" id="5241234at2"/>
<dbReference type="Pfam" id="PF02720">
    <property type="entry name" value="DUF222"/>
    <property type="match status" value="1"/>
</dbReference>
<keyword evidence="3" id="KW-1185">Reference proteome</keyword>
<proteinExistence type="predicted"/>
<evidence type="ECO:0000313" key="2">
    <source>
        <dbReference type="EMBL" id="TDF96516.1"/>
    </source>
</evidence>
<dbReference type="Proteomes" id="UP000295511">
    <property type="component" value="Unassembled WGS sequence"/>
</dbReference>
<organism evidence="2 3">
    <name type="scientific">Arthrobacter terricola</name>
    <dbReference type="NCBI Taxonomy" id="2547396"/>
    <lineage>
        <taxon>Bacteria</taxon>
        <taxon>Bacillati</taxon>
        <taxon>Actinomycetota</taxon>
        <taxon>Actinomycetes</taxon>
        <taxon>Micrococcales</taxon>
        <taxon>Micrococcaceae</taxon>
        <taxon>Arthrobacter</taxon>
    </lineage>
</organism>
<dbReference type="EMBL" id="SMRU01000010">
    <property type="protein sequence ID" value="TDF96516.1"/>
    <property type="molecule type" value="Genomic_DNA"/>
</dbReference>
<reference evidence="2 3" key="1">
    <citation type="submission" date="2019-03" db="EMBL/GenBank/DDBJ databases">
        <title>Whole genome sequence of Arthrobacter sp JH1-1.</title>
        <authorList>
            <person name="Trinh H.N."/>
        </authorList>
    </citation>
    <scope>NUCLEOTIDE SEQUENCE [LARGE SCALE GENOMIC DNA]</scope>
    <source>
        <strain evidence="2 3">JH1-1</strain>
    </source>
</reference>
<gene>
    <name evidence="2" type="ORF">E1809_09800</name>
</gene>
<protein>
    <submittedName>
        <fullName evidence="2">DUF222 domain-containing protein</fullName>
    </submittedName>
</protein>